<keyword evidence="4" id="KW-1185">Reference proteome</keyword>
<feature type="signal peptide" evidence="1">
    <location>
        <begin position="1"/>
        <end position="21"/>
    </location>
</feature>
<dbReference type="PANTHER" id="PTHR43422">
    <property type="entry name" value="THIAMINE THIAZOLE SYNTHASE"/>
    <property type="match status" value="1"/>
</dbReference>
<name>A0A1H3NJL9_9PSEU</name>
<accession>A0A1H3NJL9</accession>
<organism evidence="3 4">
    <name type="scientific">Amycolatopsis xylanica</name>
    <dbReference type="NCBI Taxonomy" id="589385"/>
    <lineage>
        <taxon>Bacteria</taxon>
        <taxon>Bacillati</taxon>
        <taxon>Actinomycetota</taxon>
        <taxon>Actinomycetes</taxon>
        <taxon>Pseudonocardiales</taxon>
        <taxon>Pseudonocardiaceae</taxon>
        <taxon>Amycolatopsis</taxon>
    </lineage>
</organism>
<evidence type="ECO:0000313" key="4">
    <source>
        <dbReference type="Proteomes" id="UP000199515"/>
    </source>
</evidence>
<evidence type="ECO:0000259" key="2">
    <source>
        <dbReference type="Pfam" id="PF01494"/>
    </source>
</evidence>
<dbReference type="InterPro" id="IPR036188">
    <property type="entry name" value="FAD/NAD-bd_sf"/>
</dbReference>
<feature type="chain" id="PRO_5039440680" evidence="1">
    <location>
        <begin position="22"/>
        <end position="468"/>
    </location>
</feature>
<dbReference type="PANTHER" id="PTHR43422:SF3">
    <property type="entry name" value="THIAMINE THIAZOLE SYNTHASE"/>
    <property type="match status" value="1"/>
</dbReference>
<dbReference type="RefSeq" id="WP_091294775.1">
    <property type="nucleotide sequence ID" value="NZ_FNON01000007.1"/>
</dbReference>
<protein>
    <submittedName>
        <fullName evidence="3">2-polyprenyl-6-methoxyphenol hydroxylase</fullName>
    </submittedName>
</protein>
<dbReference type="OrthoDB" id="9790035at2"/>
<dbReference type="Pfam" id="PF01494">
    <property type="entry name" value="FAD_binding_3"/>
    <property type="match status" value="1"/>
</dbReference>
<dbReference type="Proteomes" id="UP000199515">
    <property type="component" value="Unassembled WGS sequence"/>
</dbReference>
<dbReference type="InterPro" id="IPR002938">
    <property type="entry name" value="FAD-bd"/>
</dbReference>
<feature type="domain" description="FAD-binding" evidence="2">
    <location>
        <begin position="3"/>
        <end position="336"/>
    </location>
</feature>
<gene>
    <name evidence="3" type="ORF">SAMN05421504_107307</name>
</gene>
<dbReference type="GO" id="GO:0071949">
    <property type="term" value="F:FAD binding"/>
    <property type="evidence" value="ECO:0007669"/>
    <property type="project" value="InterPro"/>
</dbReference>
<dbReference type="AlphaFoldDB" id="A0A1H3NJL9"/>
<dbReference type="SUPFAM" id="SSF51905">
    <property type="entry name" value="FAD/NAD(P)-binding domain"/>
    <property type="match status" value="1"/>
</dbReference>
<evidence type="ECO:0000313" key="3">
    <source>
        <dbReference type="EMBL" id="SDY88409.1"/>
    </source>
</evidence>
<proteinExistence type="predicted"/>
<dbReference type="EMBL" id="FNON01000007">
    <property type="protein sequence ID" value="SDY88409.1"/>
    <property type="molecule type" value="Genomic_DNA"/>
</dbReference>
<reference evidence="3 4" key="1">
    <citation type="submission" date="2016-10" db="EMBL/GenBank/DDBJ databases">
        <authorList>
            <person name="de Groot N.N."/>
        </authorList>
    </citation>
    <scope>NUCLEOTIDE SEQUENCE [LARGE SCALE GENOMIC DNA]</scope>
    <source>
        <strain evidence="3 4">CPCC 202699</strain>
    </source>
</reference>
<sequence>MSKAVVIGGGLAGMLASAALAKHVDEVVVIESDQLPTEPRPRRGLPQGHHSHMLMGGGAIAMDALAPGTTDALFAAGAHRRGLPTDALTLTSTGWYPRVESPAFVITCSRDLIDHVLRTQVLKDTRISVWESTKAVGLVGDATKVTGVRIERDGGEEEVVSADFVVDAAGRRSKAPQWLVELGLPQVEEELVDSGLAYAGRIFTAPEGAGDDMPVVIIQPQPGTGQPGRGATLLPIEGGRWIVTMTGTRGGQPSTADDEFIKFARSMRHPIVANLVEKAVPTGEVRPYRGTGNWRRFYDRLPVPECFVAIGDSAAALNPVYAHGMSVSAQGALALRGELDRIGLKPGLAEAAQNAIAQCADWPWAMAAGQDRAFPDVKSNVEVEFSEEEAAFGMALAQQSIIDPEVCKTTLEVYTLMASPAKMAELAAKLFAPDRPTGPVLSEDEAIAQFPELRDLHLPHSAASPSAD</sequence>
<evidence type="ECO:0000256" key="1">
    <source>
        <dbReference type="SAM" id="SignalP"/>
    </source>
</evidence>
<dbReference type="Gene3D" id="3.50.50.60">
    <property type="entry name" value="FAD/NAD(P)-binding domain"/>
    <property type="match status" value="1"/>
</dbReference>
<dbReference type="STRING" id="589385.SAMN05421504_107307"/>
<keyword evidence="1" id="KW-0732">Signal</keyword>